<keyword evidence="3" id="KW-1185">Reference proteome</keyword>
<gene>
    <name evidence="2" type="ORF">NDU88_001801</name>
</gene>
<dbReference type="AlphaFoldDB" id="A0AAV7T072"/>
<reference evidence="2" key="1">
    <citation type="journal article" date="2022" name="bioRxiv">
        <title>Sequencing and chromosome-scale assembly of the giantPleurodeles waltlgenome.</title>
        <authorList>
            <person name="Brown T."/>
            <person name="Elewa A."/>
            <person name="Iarovenko S."/>
            <person name="Subramanian E."/>
            <person name="Araus A.J."/>
            <person name="Petzold A."/>
            <person name="Susuki M."/>
            <person name="Suzuki K.-i.T."/>
            <person name="Hayashi T."/>
            <person name="Toyoda A."/>
            <person name="Oliveira C."/>
            <person name="Osipova E."/>
            <person name="Leigh N.D."/>
            <person name="Simon A."/>
            <person name="Yun M.H."/>
        </authorList>
    </citation>
    <scope>NUCLEOTIDE SEQUENCE</scope>
    <source>
        <strain evidence="2">20211129_DDA</strain>
        <tissue evidence="2">Liver</tissue>
    </source>
</reference>
<name>A0AAV7T072_PLEWA</name>
<evidence type="ECO:0000313" key="2">
    <source>
        <dbReference type="EMBL" id="KAJ1169915.1"/>
    </source>
</evidence>
<protein>
    <submittedName>
        <fullName evidence="2">Uncharacterized protein</fullName>
    </submittedName>
</protein>
<accession>A0AAV7T072</accession>
<organism evidence="2 3">
    <name type="scientific">Pleurodeles waltl</name>
    <name type="common">Iberian ribbed newt</name>
    <dbReference type="NCBI Taxonomy" id="8319"/>
    <lineage>
        <taxon>Eukaryota</taxon>
        <taxon>Metazoa</taxon>
        <taxon>Chordata</taxon>
        <taxon>Craniata</taxon>
        <taxon>Vertebrata</taxon>
        <taxon>Euteleostomi</taxon>
        <taxon>Amphibia</taxon>
        <taxon>Batrachia</taxon>
        <taxon>Caudata</taxon>
        <taxon>Salamandroidea</taxon>
        <taxon>Salamandridae</taxon>
        <taxon>Pleurodelinae</taxon>
        <taxon>Pleurodeles</taxon>
    </lineage>
</organism>
<dbReference type="Proteomes" id="UP001066276">
    <property type="component" value="Chromosome 4_1"/>
</dbReference>
<proteinExistence type="predicted"/>
<sequence length="205" mass="21827">MMPAVVPEEVAANCVAAACGVVAWQGDTWGTSCFLFLPNRVAADAAACGTSFGLSIPAVIDHGWSFLVIRASVSGAPGTLTSRTRTWQGRFRVAPVRALLQFTKTAAPTLAGGRWMDPWPKASCRMLDSIELAGWARTRREKREDQQQPDGPGGGPGGAQGPVLGVRSSSQAALPVPQRLTRAELGCLRRLRQLKQGGCTPKTFR</sequence>
<evidence type="ECO:0000256" key="1">
    <source>
        <dbReference type="SAM" id="MobiDB-lite"/>
    </source>
</evidence>
<comment type="caution">
    <text evidence="2">The sequence shown here is derived from an EMBL/GenBank/DDBJ whole genome shotgun (WGS) entry which is preliminary data.</text>
</comment>
<feature type="compositionally biased region" description="Gly residues" evidence="1">
    <location>
        <begin position="151"/>
        <end position="160"/>
    </location>
</feature>
<feature type="region of interest" description="Disordered" evidence="1">
    <location>
        <begin position="139"/>
        <end position="177"/>
    </location>
</feature>
<evidence type="ECO:0000313" key="3">
    <source>
        <dbReference type="Proteomes" id="UP001066276"/>
    </source>
</evidence>
<dbReference type="EMBL" id="JANPWB010000007">
    <property type="protein sequence ID" value="KAJ1169915.1"/>
    <property type="molecule type" value="Genomic_DNA"/>
</dbReference>